<name>A0A1Y1Y5M8_9FUNG</name>
<keyword evidence="2 5" id="KW-0812">Transmembrane</keyword>
<proteinExistence type="predicted"/>
<protein>
    <recommendedName>
        <fullName evidence="8">G-protein coupled receptors family 1 profile domain-containing protein</fullName>
    </recommendedName>
</protein>
<evidence type="ECO:0000256" key="5">
    <source>
        <dbReference type="SAM" id="Phobius"/>
    </source>
</evidence>
<dbReference type="AlphaFoldDB" id="A0A1Y1Y5M8"/>
<dbReference type="EMBL" id="MCFE01000239">
    <property type="protein sequence ID" value="ORX93330.1"/>
    <property type="molecule type" value="Genomic_DNA"/>
</dbReference>
<dbReference type="Gene3D" id="1.20.1070.10">
    <property type="entry name" value="Rhodopsin 7-helix transmembrane proteins"/>
    <property type="match status" value="1"/>
</dbReference>
<accession>A0A1Y1Y5M8</accession>
<feature type="transmembrane region" description="Helical" evidence="5">
    <location>
        <begin position="166"/>
        <end position="189"/>
    </location>
</feature>
<comment type="subcellular location">
    <subcellularLocation>
        <location evidence="1">Membrane</location>
        <topology evidence="1">Multi-pass membrane protein</topology>
    </subcellularLocation>
</comment>
<feature type="transmembrane region" description="Helical" evidence="5">
    <location>
        <begin position="78"/>
        <end position="104"/>
    </location>
</feature>
<keyword evidence="4 5" id="KW-0472">Membrane</keyword>
<sequence length="332" mass="36905">MASAFHQPPGTFPELEKTVQWINLASLATTLFVAVDLTSVIITRRYLINRFSGRMVLRLCVADIMVAVSNILSERFTTVSGCIVLNAINQFGMLVSALLTVALVHNLRLVLVEGKRDTSRHERMYVVATVVVSLVATLIPAIFGWVNGVCVGYESISPAPIRLLSIYLTYFLWILLALLYSIFAIPIVLMRRPKKSRVLSTSSTSAASAKYGQVSKKAAPSTAEREIRATVFRIVGYAWVLLLTHLPVVLSVTYNTIHASESGSTFLTYLMYVTAPTLGLLHFIIFLFDPAFRYVFPLRKKESLGEQAWQLVDDVASLEMPSADNMHIMKLI</sequence>
<reference evidence="6 7" key="1">
    <citation type="submission" date="2016-07" db="EMBL/GenBank/DDBJ databases">
        <title>Pervasive Adenine N6-methylation of Active Genes in Fungi.</title>
        <authorList>
            <consortium name="DOE Joint Genome Institute"/>
            <person name="Mondo S.J."/>
            <person name="Dannebaum R.O."/>
            <person name="Kuo R.C."/>
            <person name="Labutti K."/>
            <person name="Haridas S."/>
            <person name="Kuo A."/>
            <person name="Salamov A."/>
            <person name="Ahrendt S.R."/>
            <person name="Lipzen A."/>
            <person name="Sullivan W."/>
            <person name="Andreopoulos W.B."/>
            <person name="Clum A."/>
            <person name="Lindquist E."/>
            <person name="Daum C."/>
            <person name="Ramamoorthy G.K."/>
            <person name="Gryganskyi A."/>
            <person name="Culley D."/>
            <person name="Magnuson J.K."/>
            <person name="James T.Y."/>
            <person name="O'Malley M.A."/>
            <person name="Stajich J.E."/>
            <person name="Spatafora J.W."/>
            <person name="Visel A."/>
            <person name="Grigoriev I.V."/>
        </authorList>
    </citation>
    <scope>NUCLEOTIDE SEQUENCE [LARGE SCALE GENOMIC DNA]</scope>
    <source>
        <strain evidence="6 7">CBS 931.73</strain>
    </source>
</reference>
<dbReference type="GO" id="GO:0005886">
    <property type="term" value="C:plasma membrane"/>
    <property type="evidence" value="ECO:0007669"/>
    <property type="project" value="TreeGrafter"/>
</dbReference>
<keyword evidence="3 5" id="KW-1133">Transmembrane helix</keyword>
<feature type="transmembrane region" description="Helical" evidence="5">
    <location>
        <begin position="55"/>
        <end position="72"/>
    </location>
</feature>
<evidence type="ECO:0000313" key="6">
    <source>
        <dbReference type="EMBL" id="ORX93330.1"/>
    </source>
</evidence>
<dbReference type="PANTHER" id="PTHR23112">
    <property type="entry name" value="G PROTEIN-COUPLED RECEPTOR 157-RELATED"/>
    <property type="match status" value="1"/>
</dbReference>
<evidence type="ECO:0000256" key="3">
    <source>
        <dbReference type="ARBA" id="ARBA00022989"/>
    </source>
</evidence>
<dbReference type="Proteomes" id="UP000193498">
    <property type="component" value="Unassembled WGS sequence"/>
</dbReference>
<dbReference type="PANTHER" id="PTHR23112:SF0">
    <property type="entry name" value="TRANSMEMBRANE PROTEIN 116"/>
    <property type="match status" value="1"/>
</dbReference>
<evidence type="ECO:0000256" key="1">
    <source>
        <dbReference type="ARBA" id="ARBA00004141"/>
    </source>
</evidence>
<comment type="caution">
    <text evidence="6">The sequence shown here is derived from an EMBL/GenBank/DDBJ whole genome shotgun (WGS) entry which is preliminary data.</text>
</comment>
<feature type="transmembrane region" description="Helical" evidence="5">
    <location>
        <begin position="269"/>
        <end position="292"/>
    </location>
</feature>
<feature type="transmembrane region" description="Helical" evidence="5">
    <location>
        <begin position="20"/>
        <end position="43"/>
    </location>
</feature>
<organism evidence="6 7">
    <name type="scientific">Basidiobolus meristosporus CBS 931.73</name>
    <dbReference type="NCBI Taxonomy" id="1314790"/>
    <lineage>
        <taxon>Eukaryota</taxon>
        <taxon>Fungi</taxon>
        <taxon>Fungi incertae sedis</taxon>
        <taxon>Zoopagomycota</taxon>
        <taxon>Entomophthoromycotina</taxon>
        <taxon>Basidiobolomycetes</taxon>
        <taxon>Basidiobolales</taxon>
        <taxon>Basidiobolaceae</taxon>
        <taxon>Basidiobolus</taxon>
    </lineage>
</organism>
<evidence type="ECO:0000313" key="7">
    <source>
        <dbReference type="Proteomes" id="UP000193498"/>
    </source>
</evidence>
<evidence type="ECO:0000256" key="4">
    <source>
        <dbReference type="ARBA" id="ARBA00023136"/>
    </source>
</evidence>
<evidence type="ECO:0008006" key="8">
    <source>
        <dbReference type="Google" id="ProtNLM"/>
    </source>
</evidence>
<feature type="transmembrane region" description="Helical" evidence="5">
    <location>
        <begin position="125"/>
        <end position="146"/>
    </location>
</feature>
<dbReference type="OrthoDB" id="3251871at2759"/>
<gene>
    <name evidence="6" type="ORF">K493DRAFT_375381</name>
</gene>
<dbReference type="GO" id="GO:0007189">
    <property type="term" value="P:adenylate cyclase-activating G protein-coupled receptor signaling pathway"/>
    <property type="evidence" value="ECO:0007669"/>
    <property type="project" value="TreeGrafter"/>
</dbReference>
<feature type="transmembrane region" description="Helical" evidence="5">
    <location>
        <begin position="234"/>
        <end position="257"/>
    </location>
</feature>
<keyword evidence="7" id="KW-1185">Reference proteome</keyword>
<dbReference type="InParanoid" id="A0A1Y1Y5M8"/>
<dbReference type="GO" id="GO:0004930">
    <property type="term" value="F:G protein-coupled receptor activity"/>
    <property type="evidence" value="ECO:0007669"/>
    <property type="project" value="TreeGrafter"/>
</dbReference>
<evidence type="ECO:0000256" key="2">
    <source>
        <dbReference type="ARBA" id="ARBA00022692"/>
    </source>
</evidence>